<name>A0A644X6M9_9ZZZZ</name>
<evidence type="ECO:0000259" key="2">
    <source>
        <dbReference type="Pfam" id="PF02608"/>
    </source>
</evidence>
<dbReference type="GO" id="GO:0005886">
    <property type="term" value="C:plasma membrane"/>
    <property type="evidence" value="ECO:0007669"/>
    <property type="project" value="InterPro"/>
</dbReference>
<dbReference type="PANTHER" id="PTHR43208">
    <property type="entry name" value="ABC TRANSPORTER SUBSTRATE-BINDING PROTEIN"/>
    <property type="match status" value="1"/>
</dbReference>
<comment type="caution">
    <text evidence="3">The sequence shown here is derived from an EMBL/GenBank/DDBJ whole genome shotgun (WGS) entry which is preliminary data.</text>
</comment>
<gene>
    <name evidence="3" type="ORF">SDC9_56277</name>
</gene>
<evidence type="ECO:0000313" key="3">
    <source>
        <dbReference type="EMBL" id="MPM09953.1"/>
    </source>
</evidence>
<accession>A0A644X6M9</accession>
<dbReference type="Pfam" id="PF02608">
    <property type="entry name" value="Bmp"/>
    <property type="match status" value="1"/>
</dbReference>
<dbReference type="Gene3D" id="3.40.50.2300">
    <property type="match status" value="2"/>
</dbReference>
<organism evidence="3">
    <name type="scientific">bioreactor metagenome</name>
    <dbReference type="NCBI Taxonomy" id="1076179"/>
    <lineage>
        <taxon>unclassified sequences</taxon>
        <taxon>metagenomes</taxon>
        <taxon>ecological metagenomes</taxon>
    </lineage>
</organism>
<feature type="domain" description="ABC transporter substrate-binding protein PnrA-like" evidence="2">
    <location>
        <begin position="37"/>
        <end position="317"/>
    </location>
</feature>
<dbReference type="PANTHER" id="PTHR43208:SF1">
    <property type="entry name" value="ABC TRANSPORTER SUBSTRATE-BINDING PROTEIN"/>
    <property type="match status" value="1"/>
</dbReference>
<dbReference type="EMBL" id="VSSQ01001632">
    <property type="protein sequence ID" value="MPM09953.1"/>
    <property type="molecule type" value="Genomic_DNA"/>
</dbReference>
<protein>
    <submittedName>
        <fullName evidence="3">Purine-binding protein</fullName>
    </submittedName>
</protein>
<dbReference type="AlphaFoldDB" id="A0A644X6M9"/>
<proteinExistence type="predicted"/>
<reference evidence="3" key="1">
    <citation type="submission" date="2019-08" db="EMBL/GenBank/DDBJ databases">
        <authorList>
            <person name="Kucharzyk K."/>
            <person name="Murdoch R.W."/>
            <person name="Higgins S."/>
            <person name="Loffler F."/>
        </authorList>
    </citation>
    <scope>NUCLEOTIDE SEQUENCE</scope>
</reference>
<evidence type="ECO:0000256" key="1">
    <source>
        <dbReference type="ARBA" id="ARBA00022729"/>
    </source>
</evidence>
<keyword evidence="1" id="KW-0732">Signal</keyword>
<dbReference type="CDD" id="cd19963">
    <property type="entry name" value="PBP1_BMP-like"/>
    <property type="match status" value="1"/>
</dbReference>
<dbReference type="InterPro" id="IPR003760">
    <property type="entry name" value="PnrA-like"/>
</dbReference>
<sequence>MKKGIVLLLIVLLVSSFAFAQGSKEAASSAKADAPMKVGVIYISPPGDMGYSYMHDQGTIAMEKHFGDKIQVIRMEGIPENESSERVMENLIDEGCKVIFANSYNYQQYMLNVAKRYPNVYFEHCSGYLANDNMSNYFGRMYQMRYLSGMIAAKMSPTGKLGYVGAYNTPEVVRGINAFALGARAINPKATVTVVWTNTWYDPSLERQGAIALLDQGADVIAQHQDTTEPAKAAIERGKYAIGYNADFRGMIGDDRVLVSPMWNWGNYMIPAVQSALDGTWKSQSYWGGLEDEMIHLSPISPLVPADFVKQVEAKQAEIHDGKWDVFWGALKDNTGAVRQNAGQKMSDEAMLTMDWFVEGVIGKVN</sequence>
<dbReference type="InterPro" id="IPR052910">
    <property type="entry name" value="ABC-Purine-Binding"/>
</dbReference>